<comment type="subcellular location">
    <subcellularLocation>
        <location evidence="1">Cell membrane</location>
        <topology evidence="1">Multi-pass membrane protein</topology>
    </subcellularLocation>
</comment>
<keyword evidence="4 7" id="KW-1133">Transmembrane helix</keyword>
<dbReference type="GO" id="GO:0022857">
    <property type="term" value="F:transmembrane transporter activity"/>
    <property type="evidence" value="ECO:0007669"/>
    <property type="project" value="TreeGrafter"/>
</dbReference>
<protein>
    <submittedName>
        <fullName evidence="10">ABC-type antimicrobial peptide transport system, permease component</fullName>
    </submittedName>
</protein>
<evidence type="ECO:0000313" key="11">
    <source>
        <dbReference type="Proteomes" id="UP000184512"/>
    </source>
</evidence>
<comment type="similarity">
    <text evidence="6">Belongs to the ABC-4 integral membrane protein family.</text>
</comment>
<feature type="domain" description="MacB-like periplasmic core" evidence="9">
    <location>
        <begin position="21"/>
        <end position="283"/>
    </location>
</feature>
<feature type="transmembrane region" description="Helical" evidence="7">
    <location>
        <begin position="406"/>
        <end position="426"/>
    </location>
</feature>
<dbReference type="InterPro" id="IPR050250">
    <property type="entry name" value="Macrolide_Exporter_MacB"/>
</dbReference>
<dbReference type="Proteomes" id="UP000184512">
    <property type="component" value="Unassembled WGS sequence"/>
</dbReference>
<evidence type="ECO:0000313" key="10">
    <source>
        <dbReference type="EMBL" id="SHJ19140.1"/>
    </source>
</evidence>
<evidence type="ECO:0000259" key="8">
    <source>
        <dbReference type="Pfam" id="PF02687"/>
    </source>
</evidence>
<proteinExistence type="inferred from homology"/>
<keyword evidence="3 7" id="KW-0812">Transmembrane</keyword>
<evidence type="ECO:0000256" key="2">
    <source>
        <dbReference type="ARBA" id="ARBA00022475"/>
    </source>
</evidence>
<evidence type="ECO:0000259" key="9">
    <source>
        <dbReference type="Pfam" id="PF12704"/>
    </source>
</evidence>
<gene>
    <name evidence="10" type="ORF">SAMN02745244_01930</name>
</gene>
<dbReference type="PANTHER" id="PTHR30572:SF4">
    <property type="entry name" value="ABC TRANSPORTER PERMEASE YTRF"/>
    <property type="match status" value="1"/>
</dbReference>
<accession>A0A1M6HA75</accession>
<dbReference type="GO" id="GO:0005886">
    <property type="term" value="C:plasma membrane"/>
    <property type="evidence" value="ECO:0007669"/>
    <property type="project" value="UniProtKB-SubCell"/>
</dbReference>
<dbReference type="InterPro" id="IPR003838">
    <property type="entry name" value="ABC3_permease_C"/>
</dbReference>
<organism evidence="10 11">
    <name type="scientific">Tessaracoccus bendigoensis DSM 12906</name>
    <dbReference type="NCBI Taxonomy" id="1123357"/>
    <lineage>
        <taxon>Bacteria</taxon>
        <taxon>Bacillati</taxon>
        <taxon>Actinomycetota</taxon>
        <taxon>Actinomycetes</taxon>
        <taxon>Propionibacteriales</taxon>
        <taxon>Propionibacteriaceae</taxon>
        <taxon>Tessaracoccus</taxon>
    </lineage>
</organism>
<feature type="domain" description="ABC3 transporter permease C-terminal" evidence="8">
    <location>
        <begin position="313"/>
        <end position="436"/>
    </location>
</feature>
<dbReference type="EMBL" id="FQZG01000031">
    <property type="protein sequence ID" value="SHJ19140.1"/>
    <property type="molecule type" value="Genomic_DNA"/>
</dbReference>
<reference evidence="10 11" key="1">
    <citation type="submission" date="2016-11" db="EMBL/GenBank/DDBJ databases">
        <authorList>
            <person name="Jaros S."/>
            <person name="Januszkiewicz K."/>
            <person name="Wedrychowicz H."/>
        </authorList>
    </citation>
    <scope>NUCLEOTIDE SEQUENCE [LARGE SCALE GENOMIC DNA]</scope>
    <source>
        <strain evidence="10 11">DSM 12906</strain>
    </source>
</reference>
<name>A0A1M6HA75_9ACTN</name>
<dbReference type="Pfam" id="PF02687">
    <property type="entry name" value="FtsX"/>
    <property type="match status" value="1"/>
</dbReference>
<evidence type="ECO:0000256" key="6">
    <source>
        <dbReference type="ARBA" id="ARBA00038076"/>
    </source>
</evidence>
<evidence type="ECO:0000256" key="4">
    <source>
        <dbReference type="ARBA" id="ARBA00022989"/>
    </source>
</evidence>
<sequence>MRPTDLIATSLASLRQRPFRTLLTVLGVLIGTTSVVVMVSLGLGMTQSLLGSFENNANLREVTVYGPPPDAAERGLPTELNDTLVAQLSQYPGVQDSWPVYYVDVLAEVDSMAQYMQITAVPARVLGSLAPPLAWGQLPTAGQPGLVLGDMISQGFYNEMTGEMLEVDFQTQTLFLNFDTSSMMGPVPGEPQEGDATPPKRVIVPVSAVVAGDPNQMYGPYSSVAYSDFDAMVEMLKKAMPGKALPNQPATSDGRPKPGFVYSMVTLQAETPEDAEALMTALRADGYDAQASIEWIREAQRTAFLVQAVFGGIGFVSLLVAAIGIANTMMMSVYERTREIGIMKVIGAGLGDIRKMFLFESATIGFIGGLLGLLLSMGASSVANWVVAAQGQGLDGMVTTISVIPVWLMIAAVVFATLIGMVAGLAPAIRASRLSPLAAIRTQ</sequence>
<evidence type="ECO:0000256" key="1">
    <source>
        <dbReference type="ARBA" id="ARBA00004651"/>
    </source>
</evidence>
<feature type="transmembrane region" description="Helical" evidence="7">
    <location>
        <begin position="21"/>
        <end position="45"/>
    </location>
</feature>
<evidence type="ECO:0000256" key="7">
    <source>
        <dbReference type="SAM" id="Phobius"/>
    </source>
</evidence>
<dbReference type="RefSeq" id="WP_073187580.1">
    <property type="nucleotide sequence ID" value="NZ_FQZG01000031.1"/>
</dbReference>
<dbReference type="AlphaFoldDB" id="A0A1M6HA75"/>
<keyword evidence="2" id="KW-1003">Cell membrane</keyword>
<dbReference type="PANTHER" id="PTHR30572">
    <property type="entry name" value="MEMBRANE COMPONENT OF TRANSPORTER-RELATED"/>
    <property type="match status" value="1"/>
</dbReference>
<keyword evidence="11" id="KW-1185">Reference proteome</keyword>
<feature type="transmembrane region" description="Helical" evidence="7">
    <location>
        <begin position="304"/>
        <end position="326"/>
    </location>
</feature>
<dbReference type="STRING" id="1123357.SAMN02745244_01930"/>
<evidence type="ECO:0000256" key="3">
    <source>
        <dbReference type="ARBA" id="ARBA00022692"/>
    </source>
</evidence>
<keyword evidence="5 7" id="KW-0472">Membrane</keyword>
<feature type="transmembrane region" description="Helical" evidence="7">
    <location>
        <begin position="364"/>
        <end position="386"/>
    </location>
</feature>
<evidence type="ECO:0000256" key="5">
    <source>
        <dbReference type="ARBA" id="ARBA00023136"/>
    </source>
</evidence>
<dbReference type="Pfam" id="PF12704">
    <property type="entry name" value="MacB_PCD"/>
    <property type="match status" value="1"/>
</dbReference>
<dbReference type="InterPro" id="IPR025857">
    <property type="entry name" value="MacB_PCD"/>
</dbReference>
<dbReference type="OrthoDB" id="9780560at2"/>